<dbReference type="EMBL" id="NSJV01000282">
    <property type="protein sequence ID" value="PAU48170.1"/>
    <property type="molecule type" value="Genomic_DNA"/>
</dbReference>
<organism evidence="2 3">
    <name type="scientific">Streptomyces albireticuli</name>
    <dbReference type="NCBI Taxonomy" id="1940"/>
    <lineage>
        <taxon>Bacteria</taxon>
        <taxon>Bacillati</taxon>
        <taxon>Actinomycetota</taxon>
        <taxon>Actinomycetes</taxon>
        <taxon>Kitasatosporales</taxon>
        <taxon>Streptomycetaceae</taxon>
        <taxon>Streptomyces</taxon>
    </lineage>
</organism>
<dbReference type="Proteomes" id="UP000218944">
    <property type="component" value="Unassembled WGS sequence"/>
</dbReference>
<dbReference type="Pfam" id="PF04536">
    <property type="entry name" value="TPM_phosphatase"/>
    <property type="match status" value="1"/>
</dbReference>
<keyword evidence="3" id="KW-1185">Reference proteome</keyword>
<gene>
    <name evidence="2" type="ORF">CK936_14800</name>
</gene>
<reference evidence="2 3" key="1">
    <citation type="submission" date="2017-08" db="EMBL/GenBank/DDBJ databases">
        <title>Genome sequence of Streptomyces albireticuli NRRL B-1670.</title>
        <authorList>
            <person name="Graham D.E."/>
            <person name="Mahan K.M."/>
            <person name="Klingeman D.M."/>
            <person name="Hettich R.L."/>
            <person name="Parry R.J."/>
            <person name="Spain J.C."/>
        </authorList>
    </citation>
    <scope>NUCLEOTIDE SEQUENCE [LARGE SCALE GENOMIC DNA]</scope>
    <source>
        <strain evidence="2 3">NRRL B-1670</strain>
    </source>
</reference>
<proteinExistence type="predicted"/>
<evidence type="ECO:0000259" key="1">
    <source>
        <dbReference type="Pfam" id="PF04536"/>
    </source>
</evidence>
<dbReference type="Gene3D" id="3.10.310.50">
    <property type="match status" value="1"/>
</dbReference>
<dbReference type="AlphaFoldDB" id="A0A2A2D9X9"/>
<accession>A0A2A2D9X9</accession>
<evidence type="ECO:0000313" key="2">
    <source>
        <dbReference type="EMBL" id="PAU48170.1"/>
    </source>
</evidence>
<protein>
    <submittedName>
        <fullName evidence="2">Fibrillarin</fullName>
    </submittedName>
</protein>
<evidence type="ECO:0000313" key="3">
    <source>
        <dbReference type="Proteomes" id="UP000218944"/>
    </source>
</evidence>
<name>A0A2A2D9X9_9ACTN</name>
<sequence length="680" mass="70990">MLLPGPPARADTPLDLDTGGRITDTVGALGRRRAQVISALDKLHSTHRIQLYVTYVRDFSGRSGHDWADATADRNGLGPRDVLLAVATHRQQYAVSAAGDSGFRRAQLDAVAATAIAPAVSQHDWAGAAIGAADGYGSVLRGEPVRPPAISPGDSDPGGGLVPRHRAVWLPVAVAAAVCLTVLCLCSRRAARRRADRRARRAAARAARTGRVDRIDGINGTVRIDRTAVGTSTEPGLTRMVQPLTPLPALEAEAARALVGTDDAVRTSAEELLFATAQLGGAATRPFAEAVGYAKGELADAFRLRQRLDDAPYEDPELRRRVLDEICSHCTSANRRLDAESEAFDRLRGLRANAAGVLAHAEAAARALAPRVDTAEAALTALTGCCAGTALSAFARHPAEARDRLAFATAGLAEARRTLEAGDADGAVVSLRAAEAALSQARTLTTAALRRAHELTGTAARLRAAVLDAEAGLAAARSGPTSAEGARRAATAGRVLTEVRRDMAGGRYDPRAVLRRVEEAAASLDAEAVRAGGSRADERRARRRVERAVLAARGEVAAARDFVSTHRGAVGCRARTRLAEAERHLARARRLPADEGKEILSATGHADSLARQARALAEHDVTDYLTGTGTGRPAAYDPEAPRPARALGGALLGGVIMAGLLPATFGGGATRGRLAGGTET</sequence>
<feature type="domain" description="TPM" evidence="1">
    <location>
        <begin position="23"/>
        <end position="136"/>
    </location>
</feature>
<comment type="caution">
    <text evidence="2">The sequence shown here is derived from an EMBL/GenBank/DDBJ whole genome shotgun (WGS) entry which is preliminary data.</text>
</comment>
<dbReference type="InterPro" id="IPR007621">
    <property type="entry name" value="TPM_dom"/>
</dbReference>